<evidence type="ECO:0000256" key="1">
    <source>
        <dbReference type="ARBA" id="ARBA00023002"/>
    </source>
</evidence>
<dbReference type="InterPro" id="IPR001509">
    <property type="entry name" value="Epimerase_deHydtase"/>
</dbReference>
<dbReference type="CDD" id="cd05227">
    <property type="entry name" value="AR_SDR_e"/>
    <property type="match status" value="1"/>
</dbReference>
<dbReference type="GO" id="GO:0043892">
    <property type="term" value="F:methylglyoxal reductase (NADPH) activity"/>
    <property type="evidence" value="ECO:0007669"/>
    <property type="project" value="UniProtKB-EC"/>
</dbReference>
<dbReference type="InterPro" id="IPR036291">
    <property type="entry name" value="NAD(P)-bd_dom_sf"/>
</dbReference>
<dbReference type="HOGENOM" id="CLU_008265_0_0_1"/>
<proteinExistence type="inferred from homology"/>
<dbReference type="Pfam" id="PF01370">
    <property type="entry name" value="Epimerase"/>
    <property type="match status" value="1"/>
</dbReference>
<name>A0A084FZ93_PSEDA</name>
<feature type="domain" description="NAD-dependent epimerase/dehydratase" evidence="3">
    <location>
        <begin position="4"/>
        <end position="257"/>
    </location>
</feature>
<accession>A0A084FZ93</accession>
<dbReference type="GeneID" id="27727342"/>
<dbReference type="Proteomes" id="UP000028545">
    <property type="component" value="Unassembled WGS sequence"/>
</dbReference>
<keyword evidence="6" id="KW-1185">Reference proteome</keyword>
<dbReference type="KEGG" id="sapo:SAPIO_CDS8270"/>
<dbReference type="InterPro" id="IPR050425">
    <property type="entry name" value="NAD(P)_dehydrat-like"/>
</dbReference>
<sequence length="1172" mass="129535">MSKVLLTGGSGFIAAHVLSTLLERGYTVVTTVRSKAKGDQILAAHSDTPQGKLSYVVVSDIAQEGAFDAAVQSEPPFDYVIHTASPFYHNFDDPVKDILDPAIIGTTGILRAIKKFTPNVKRVVVTSSFAAIVNQTAHPKVYDETSWNQLTKEEAVADRSQTYRASKKLAERAAWDFIVKEKPNFDLVTINPPLVFGPIAHHLENLDKLNTSNLRVRDFVQGKITSNELPPTGVFLWVDVRDLALAHVRALEVDKAGGKRFFVTAGHFSNKAVVDAIRETHPELASKLPSAPIDDFPAGVYGYDNSRARELLGIEFRSLQSSIGDTTTSILEHVPSEPLDDDAWLAAQTAELVTLNQKTNHAALLRHAKQLSGGLECRLDGEDPLGRRRMGGMHIHLQLIFEDGTVWLARILRETYTSFSDELSNQILLSECATLRWLESLDVPTPRLHAYGLRGDPRNEVGVAYMIIDKLPGQPFNLSIASETQKSKVLSQWADTLCILSKHPLDKIGSLKFDTNGAIDVGPIASDRTGTLPCIGPFEGAEDFYSTWAETYLELIADGQLFSSYSVDGYIKFKFLAEQAKAGSWLKKWRGLNSGPFFLKHTDDKGDHILIDDDFRITGIIDWTFARAVPAYEAFGPSLVSSNTSDLFTGKPGLSEEDGILGRELERRGAPYCYFESDRMRRFLFGLGMGLGLTRDEAIDVFRGLVATFDGAMPDWQEWRRASLVKWANDARLAALCHASQGGIPLGPAVHAVPTPEVDDATWEMNINNEVEALLNQVDVPELVRKASSLRDGKPCKFYPGKHLGSGAIMGCANYHAWIIFDDGVKWLVRIPRTAAFSDIPPDLVDYLVESEYATLKFLEDLSVPAPRAHWLGLSSDSGNLVRVSYILEDAMPGNPFYAHQATAQQKSHIYNQYADILIDISRSSRDQACSLLPHGKETEEAAIASNRFLSLGKHGPFADPLDYFTSIADLHLDLISDGQLYPEYPKEAFLFYRLLRDRAASALAAATTSTGGFFLKHVDDKGDHILIDENYNITAIIDWQFARFVPACEAFGPSLFTADLGNLYSPLAGLSTDDRTLGEALKRKGRGDLAEFASGSELARRFHFGLASGLLRSEVLGMIRGVLSLLEGEVSEEGLQDWTEKEWSHAVGDPRREKIQELMAELEKERLEDTA</sequence>
<dbReference type="OrthoDB" id="2735536at2759"/>
<dbReference type="Gene3D" id="3.40.50.720">
    <property type="entry name" value="NAD(P)-binding Rossmann-like Domain"/>
    <property type="match status" value="1"/>
</dbReference>
<dbReference type="SUPFAM" id="SSF51735">
    <property type="entry name" value="NAD(P)-binding Rossmann-fold domains"/>
    <property type="match status" value="1"/>
</dbReference>
<dbReference type="InterPro" id="IPR002575">
    <property type="entry name" value="Aminoglycoside_PTrfase"/>
</dbReference>
<evidence type="ECO:0000259" key="4">
    <source>
        <dbReference type="Pfam" id="PF01636"/>
    </source>
</evidence>
<evidence type="ECO:0000259" key="3">
    <source>
        <dbReference type="Pfam" id="PF01370"/>
    </source>
</evidence>
<comment type="caution">
    <text evidence="5">The sequence shown here is derived from an EMBL/GenBank/DDBJ whole genome shotgun (WGS) entry which is preliminary data.</text>
</comment>
<feature type="domain" description="Aminoglycoside phosphotransferase" evidence="4">
    <location>
        <begin position="822"/>
        <end position="1048"/>
    </location>
</feature>
<dbReference type="PANTHER" id="PTHR10366:SF564">
    <property type="entry name" value="STEROL-4-ALPHA-CARBOXYLATE 3-DEHYDROGENASE, DECARBOXYLATING"/>
    <property type="match status" value="1"/>
</dbReference>
<dbReference type="EC" id="1.1.1.283" evidence="5"/>
<dbReference type="PANTHER" id="PTHR10366">
    <property type="entry name" value="NAD DEPENDENT EPIMERASE/DEHYDRATASE"/>
    <property type="match status" value="1"/>
</dbReference>
<dbReference type="OMA" id="TWEMNIN"/>
<comment type="similarity">
    <text evidence="2">Belongs to the NAD(P)-dependent epimerase/dehydratase family. Dihydroflavonol-4-reductase subfamily.</text>
</comment>
<dbReference type="SUPFAM" id="SSF56112">
    <property type="entry name" value="Protein kinase-like (PK-like)"/>
    <property type="match status" value="2"/>
</dbReference>
<keyword evidence="1 5" id="KW-0560">Oxidoreductase</keyword>
<dbReference type="RefSeq" id="XP_016640204.1">
    <property type="nucleotide sequence ID" value="XM_016789941.1"/>
</dbReference>
<evidence type="ECO:0000256" key="2">
    <source>
        <dbReference type="ARBA" id="ARBA00023445"/>
    </source>
</evidence>
<evidence type="ECO:0000313" key="6">
    <source>
        <dbReference type="Proteomes" id="UP000028545"/>
    </source>
</evidence>
<dbReference type="EMBL" id="JOWA01000121">
    <property type="protein sequence ID" value="KEZ40405.1"/>
    <property type="molecule type" value="Genomic_DNA"/>
</dbReference>
<dbReference type="FunFam" id="3.40.50.720:FF:000191">
    <property type="entry name" value="Methylglyoxal reductase (NADPH-dependent)"/>
    <property type="match status" value="1"/>
</dbReference>
<protein>
    <submittedName>
        <fullName evidence="5">Methylglyoxal reductase (NADPH-dependent)</fullName>
        <ecNumber evidence="5">1.1.1.283</ecNumber>
    </submittedName>
</protein>
<dbReference type="VEuPathDB" id="FungiDB:SAPIO_CDS8270"/>
<dbReference type="AlphaFoldDB" id="A0A084FZ93"/>
<gene>
    <name evidence="5" type="ORF">SAPIO_CDS8270</name>
</gene>
<dbReference type="InterPro" id="IPR011009">
    <property type="entry name" value="Kinase-like_dom_sf"/>
</dbReference>
<feature type="domain" description="Aminoglycoside phosphotransferase" evidence="4">
    <location>
        <begin position="430"/>
        <end position="632"/>
    </location>
</feature>
<dbReference type="Pfam" id="PF01636">
    <property type="entry name" value="APH"/>
    <property type="match status" value="2"/>
</dbReference>
<reference evidence="5 6" key="1">
    <citation type="journal article" date="2014" name="Genome Announc.">
        <title>Draft genome sequence of the pathogenic fungus Scedosporium apiospermum.</title>
        <authorList>
            <person name="Vandeputte P."/>
            <person name="Ghamrawi S."/>
            <person name="Rechenmann M."/>
            <person name="Iltis A."/>
            <person name="Giraud S."/>
            <person name="Fleury M."/>
            <person name="Thornton C."/>
            <person name="Delhaes L."/>
            <person name="Meyer W."/>
            <person name="Papon N."/>
            <person name="Bouchara J.P."/>
        </authorList>
    </citation>
    <scope>NUCLEOTIDE SEQUENCE [LARGE SCALE GENOMIC DNA]</scope>
    <source>
        <strain evidence="5 6">IHEM 14462</strain>
    </source>
</reference>
<organism evidence="5 6">
    <name type="scientific">Pseudallescheria apiosperma</name>
    <name type="common">Scedosporium apiospermum</name>
    <dbReference type="NCBI Taxonomy" id="563466"/>
    <lineage>
        <taxon>Eukaryota</taxon>
        <taxon>Fungi</taxon>
        <taxon>Dikarya</taxon>
        <taxon>Ascomycota</taxon>
        <taxon>Pezizomycotina</taxon>
        <taxon>Sordariomycetes</taxon>
        <taxon>Hypocreomycetidae</taxon>
        <taxon>Microascales</taxon>
        <taxon>Microascaceae</taxon>
        <taxon>Scedosporium</taxon>
    </lineage>
</organism>
<evidence type="ECO:0000313" key="5">
    <source>
        <dbReference type="EMBL" id="KEZ40405.1"/>
    </source>
</evidence>